<keyword evidence="7 13" id="KW-0255">Endonuclease</keyword>
<dbReference type="AlphaFoldDB" id="A0A255ZS88"/>
<dbReference type="Pfam" id="PF04313">
    <property type="entry name" value="HSDR_N"/>
    <property type="match status" value="1"/>
</dbReference>
<keyword evidence="8" id="KW-0378">Hydrolase</keyword>
<keyword evidence="5" id="KW-0547">Nucleotide-binding</keyword>
<evidence type="ECO:0000256" key="10">
    <source>
        <dbReference type="ARBA" id="ARBA00023125"/>
    </source>
</evidence>
<evidence type="ECO:0000256" key="1">
    <source>
        <dbReference type="ARBA" id="ARBA00000851"/>
    </source>
</evidence>
<keyword evidence="10" id="KW-0238">DNA-binding</keyword>
<gene>
    <name evidence="13" type="ORF">CHX27_07720</name>
</gene>
<dbReference type="PANTHER" id="PTHR30195">
    <property type="entry name" value="TYPE I SITE-SPECIFIC DEOXYRIBONUCLEASE PROTEIN SUBUNIT M AND R"/>
    <property type="match status" value="1"/>
</dbReference>
<keyword evidence="11" id="KW-0175">Coiled coil</keyword>
<dbReference type="Pfam" id="PF18766">
    <property type="entry name" value="SWI2_SNF2"/>
    <property type="match status" value="1"/>
</dbReference>
<dbReference type="SUPFAM" id="SSF52540">
    <property type="entry name" value="P-loop containing nucleoside triphosphate hydrolases"/>
    <property type="match status" value="2"/>
</dbReference>
<dbReference type="GO" id="GO:0009307">
    <property type="term" value="P:DNA restriction-modification system"/>
    <property type="evidence" value="ECO:0007669"/>
    <property type="project" value="UniProtKB-KW"/>
</dbReference>
<keyword evidence="9" id="KW-0067">ATP-binding</keyword>
<comment type="caution">
    <text evidence="13">The sequence shown here is derived from an EMBL/GenBank/DDBJ whole genome shotgun (WGS) entry which is preliminary data.</text>
</comment>
<dbReference type="InterPro" id="IPR051268">
    <property type="entry name" value="Type-I_R_enzyme_R_subunit"/>
</dbReference>
<dbReference type="REBASE" id="260374">
    <property type="entry name" value="FauTH167ORF7725P"/>
</dbReference>
<dbReference type="InterPro" id="IPR027417">
    <property type="entry name" value="P-loop_NTPase"/>
</dbReference>
<evidence type="ECO:0000256" key="11">
    <source>
        <dbReference type="SAM" id="Coils"/>
    </source>
</evidence>
<evidence type="ECO:0000256" key="3">
    <source>
        <dbReference type="ARBA" id="ARBA00012654"/>
    </source>
</evidence>
<keyword evidence="14" id="KW-1185">Reference proteome</keyword>
<dbReference type="CDD" id="cd22332">
    <property type="entry name" value="HsdR_N"/>
    <property type="match status" value="1"/>
</dbReference>
<dbReference type="RefSeq" id="WP_094486189.1">
    <property type="nucleotide sequence ID" value="NZ_NOXX01000193.1"/>
</dbReference>
<feature type="domain" description="Helicase ATP-binding" evidence="12">
    <location>
        <begin position="300"/>
        <end position="476"/>
    </location>
</feature>
<dbReference type="Proteomes" id="UP000216035">
    <property type="component" value="Unassembled WGS sequence"/>
</dbReference>
<dbReference type="InterPro" id="IPR007409">
    <property type="entry name" value="Restrct_endonuc_type1_HsdR_N"/>
</dbReference>
<dbReference type="GO" id="GO:0005524">
    <property type="term" value="F:ATP binding"/>
    <property type="evidence" value="ECO:0007669"/>
    <property type="project" value="UniProtKB-KW"/>
</dbReference>
<comment type="similarity">
    <text evidence="2">Belongs to the HsdR family.</text>
</comment>
<evidence type="ECO:0000256" key="4">
    <source>
        <dbReference type="ARBA" id="ARBA00022722"/>
    </source>
</evidence>
<dbReference type="InterPro" id="IPR014001">
    <property type="entry name" value="Helicase_ATP-bd"/>
</dbReference>
<reference evidence="13 14" key="1">
    <citation type="submission" date="2017-07" db="EMBL/GenBank/DDBJ databases">
        <title>Flavobacterium cyanobacteriorum sp. nov., isolated from cyanobacterial aggregates in a eutrophic lake.</title>
        <authorList>
            <person name="Cai H."/>
        </authorList>
    </citation>
    <scope>NUCLEOTIDE SEQUENCE [LARGE SCALE GENOMIC DNA]</scope>
    <source>
        <strain evidence="13 14">TH167</strain>
    </source>
</reference>
<protein>
    <recommendedName>
        <fullName evidence="3">type I site-specific deoxyribonuclease</fullName>
        <ecNumber evidence="3">3.1.21.3</ecNumber>
    </recommendedName>
</protein>
<comment type="catalytic activity">
    <reaction evidence="1">
        <text>Endonucleolytic cleavage of DNA to give random double-stranded fragments with terminal 5'-phosphates, ATP is simultaneously hydrolyzed.</text>
        <dbReference type="EC" id="3.1.21.3"/>
    </reaction>
</comment>
<dbReference type="GO" id="GO:0003677">
    <property type="term" value="F:DNA binding"/>
    <property type="evidence" value="ECO:0007669"/>
    <property type="project" value="UniProtKB-KW"/>
</dbReference>
<dbReference type="EC" id="3.1.21.3" evidence="3"/>
<keyword evidence="4" id="KW-0540">Nuclease</keyword>
<dbReference type="PROSITE" id="PS51192">
    <property type="entry name" value="HELICASE_ATP_BIND_1"/>
    <property type="match status" value="1"/>
</dbReference>
<evidence type="ECO:0000256" key="7">
    <source>
        <dbReference type="ARBA" id="ARBA00022759"/>
    </source>
</evidence>
<dbReference type="OrthoDB" id="9758243at2"/>
<dbReference type="GO" id="GO:0009035">
    <property type="term" value="F:type I site-specific deoxyribonuclease activity"/>
    <property type="evidence" value="ECO:0007669"/>
    <property type="project" value="UniProtKB-EC"/>
</dbReference>
<dbReference type="Gene3D" id="3.90.1570.50">
    <property type="match status" value="1"/>
</dbReference>
<keyword evidence="6" id="KW-0680">Restriction system</keyword>
<evidence type="ECO:0000256" key="2">
    <source>
        <dbReference type="ARBA" id="ARBA00008598"/>
    </source>
</evidence>
<dbReference type="SMART" id="SM00487">
    <property type="entry name" value="DEXDc"/>
    <property type="match status" value="1"/>
</dbReference>
<organism evidence="13 14">
    <name type="scientific">Flavobacterium aurantiibacter</name>
    <dbReference type="NCBI Taxonomy" id="2023067"/>
    <lineage>
        <taxon>Bacteria</taxon>
        <taxon>Pseudomonadati</taxon>
        <taxon>Bacteroidota</taxon>
        <taxon>Flavobacteriia</taxon>
        <taxon>Flavobacteriales</taxon>
        <taxon>Flavobacteriaceae</taxon>
        <taxon>Flavobacterium</taxon>
    </lineage>
</organism>
<sequence length="1027" mass="120290">MAFNENTRVKIPAILHLCRLGYKYLSLSKSQWDFETNIFVDIFTENIQRINPHLEPNDVKRLLEDIILVLDNEDLGEAFYKMLVSNSGIKLIDFTDFDNNSFHVITELTYKNGDDEFRPDITLLINGMPLAFIEVKKPNNHEGILQERDRINVRFKNKKFRKFINISQVLVFSNNMEYDRESIEPIQGAFYTSTSYSSANFNCFREGEKFDLANILKTEDDDLENLVLKDNNLSAIKHSPEFITNKEPNTPTNRILTSLFSKDRFAMILKYGIAYVNEEKGLEKHIMRYPQIFATKAIERKLDAGIKKGIIWHTQGSGKTALSYYNVKYLTDYFQRKNIVPKFYFIVDRIDLLEQAKKEFNSRGLIVHTVNSKEELLRNFKTQQAIHNLVGKREITVVNIQKFKDDDDVFKANDYDINTQRIYFLDEVHRSYNPTGSFLANLLNSDRNAIIIGLTGTPLIGNDRTSRQTFGDYIHKYYYNDSIADGYTLKLIREDIETTYKFQLKEALKEVEILKGDADKRVIYAHAKFAEPMLDYIIQDFIKSRIRFGDHSIGAMVVCDSADQARKLFEIFINKYNPNQRTVEEVQPLMMAAEAPAEYDSYTNSERKPLVASLILHDIGSKEDRKNEVEDFKNGKIDILFVYNMLLTGFDAKRLKKLYIGRIIKNHNLLQTLTRVNRPYKKFKYGYVVDFADITKEFNETNRAYFDELQAELGDEMQNYSNLFKSREEIEEEIKNIKEKLFHYDLRNAEIFSQQISEIADRQQVLEIKKALEVAKNLYNLIRLEGHFDLLEKIDFKKLNQLYNEAARHLDLLNLKNNIENNVDTSNLLNVALENVIFMFRKISEEEMLIADQLKDMLRKTREALSGNFDPVDPQFVNLYEELKRLFNKKNLDEISQDDMRQNIGSLQKIYDKVTELNRKNNLLKAKYENDAKYARLHKRIIEKGTISKRESEICETLTEIKNQVDEKVLINTKMLNNESYFDQLLIQMVISSFGKNKIELDSESAKYINTCLVKEYMNEYQGNRAW</sequence>
<evidence type="ECO:0000256" key="5">
    <source>
        <dbReference type="ARBA" id="ARBA00022741"/>
    </source>
</evidence>
<dbReference type="EMBL" id="NOXX01000193">
    <property type="protein sequence ID" value="OYQ44291.1"/>
    <property type="molecule type" value="Genomic_DNA"/>
</dbReference>
<evidence type="ECO:0000313" key="13">
    <source>
        <dbReference type="EMBL" id="OYQ44291.1"/>
    </source>
</evidence>
<dbReference type="Pfam" id="PF22679">
    <property type="entry name" value="T1R_D3-like"/>
    <property type="match status" value="1"/>
</dbReference>
<dbReference type="Gene3D" id="3.40.50.300">
    <property type="entry name" value="P-loop containing nucleotide triphosphate hydrolases"/>
    <property type="match status" value="2"/>
</dbReference>
<dbReference type="InterPro" id="IPR040980">
    <property type="entry name" value="SWI2_SNF2"/>
</dbReference>
<evidence type="ECO:0000256" key="9">
    <source>
        <dbReference type="ARBA" id="ARBA00022840"/>
    </source>
</evidence>
<feature type="coiled-coil region" evidence="11">
    <location>
        <begin position="720"/>
        <end position="747"/>
    </location>
</feature>
<accession>A0A255ZS88</accession>
<dbReference type="PANTHER" id="PTHR30195:SF15">
    <property type="entry name" value="TYPE I RESTRICTION ENZYME HINDI ENDONUCLEASE SUBUNIT"/>
    <property type="match status" value="1"/>
</dbReference>
<proteinExistence type="inferred from homology"/>
<evidence type="ECO:0000256" key="6">
    <source>
        <dbReference type="ARBA" id="ARBA00022747"/>
    </source>
</evidence>
<dbReference type="InterPro" id="IPR055180">
    <property type="entry name" value="HsdR_RecA-like_helicase_dom_2"/>
</dbReference>
<evidence type="ECO:0000313" key="14">
    <source>
        <dbReference type="Proteomes" id="UP000216035"/>
    </source>
</evidence>
<name>A0A255ZS88_9FLAO</name>
<evidence type="ECO:0000256" key="8">
    <source>
        <dbReference type="ARBA" id="ARBA00022801"/>
    </source>
</evidence>
<evidence type="ECO:0000259" key="12">
    <source>
        <dbReference type="PROSITE" id="PS51192"/>
    </source>
</evidence>